<dbReference type="EMBL" id="BNJK01000001">
    <property type="protein sequence ID" value="GHO91238.1"/>
    <property type="molecule type" value="Genomic_DNA"/>
</dbReference>
<comment type="subcellular location">
    <subcellularLocation>
        <location evidence="1">Cell membrane</location>
        <topology evidence="1">Multi-pass membrane protein</topology>
    </subcellularLocation>
</comment>
<feature type="transmembrane region" description="Helical" evidence="7">
    <location>
        <begin position="80"/>
        <end position="99"/>
    </location>
</feature>
<feature type="transmembrane region" description="Helical" evidence="7">
    <location>
        <begin position="149"/>
        <end position="171"/>
    </location>
</feature>
<keyword evidence="6 7" id="KW-0472">Membrane</keyword>
<evidence type="ECO:0000256" key="5">
    <source>
        <dbReference type="ARBA" id="ARBA00022989"/>
    </source>
</evidence>
<dbReference type="PANTHER" id="PTHR23513:SF6">
    <property type="entry name" value="MAJOR FACILITATOR SUPERFAMILY ASSOCIATED DOMAIN-CONTAINING PROTEIN"/>
    <property type="match status" value="1"/>
</dbReference>
<dbReference type="PROSITE" id="PS50850">
    <property type="entry name" value="MFS"/>
    <property type="match status" value="1"/>
</dbReference>
<evidence type="ECO:0000313" key="9">
    <source>
        <dbReference type="EMBL" id="GHO91238.1"/>
    </source>
</evidence>
<evidence type="ECO:0000256" key="3">
    <source>
        <dbReference type="ARBA" id="ARBA00022475"/>
    </source>
</evidence>
<proteinExistence type="predicted"/>
<feature type="transmembrane region" description="Helical" evidence="7">
    <location>
        <begin position="105"/>
        <end position="128"/>
    </location>
</feature>
<evidence type="ECO:0000259" key="8">
    <source>
        <dbReference type="PROSITE" id="PS50850"/>
    </source>
</evidence>
<gene>
    <name evidence="9" type="ORF">KSF_012860</name>
</gene>
<reference evidence="9" key="1">
    <citation type="submission" date="2020-10" db="EMBL/GenBank/DDBJ databases">
        <title>Taxonomic study of unclassified bacteria belonging to the class Ktedonobacteria.</title>
        <authorList>
            <person name="Yabe S."/>
            <person name="Wang C.M."/>
            <person name="Zheng Y."/>
            <person name="Sakai Y."/>
            <person name="Cavaletti L."/>
            <person name="Monciardini P."/>
            <person name="Donadio S."/>
        </authorList>
    </citation>
    <scope>NUCLEOTIDE SEQUENCE</scope>
    <source>
        <strain evidence="9">ID150040</strain>
    </source>
</reference>
<dbReference type="InterPro" id="IPR010290">
    <property type="entry name" value="TM_effector"/>
</dbReference>
<accession>A0A8J3N082</accession>
<dbReference type="Proteomes" id="UP000597444">
    <property type="component" value="Unassembled WGS sequence"/>
</dbReference>
<evidence type="ECO:0000256" key="1">
    <source>
        <dbReference type="ARBA" id="ARBA00004651"/>
    </source>
</evidence>
<dbReference type="InterPro" id="IPR020846">
    <property type="entry name" value="MFS_dom"/>
</dbReference>
<evidence type="ECO:0000256" key="4">
    <source>
        <dbReference type="ARBA" id="ARBA00022692"/>
    </source>
</evidence>
<evidence type="ECO:0000256" key="2">
    <source>
        <dbReference type="ARBA" id="ARBA00022448"/>
    </source>
</evidence>
<organism evidence="9 10">
    <name type="scientific">Reticulibacter mediterranei</name>
    <dbReference type="NCBI Taxonomy" id="2778369"/>
    <lineage>
        <taxon>Bacteria</taxon>
        <taxon>Bacillati</taxon>
        <taxon>Chloroflexota</taxon>
        <taxon>Ktedonobacteria</taxon>
        <taxon>Ktedonobacterales</taxon>
        <taxon>Reticulibacteraceae</taxon>
        <taxon>Reticulibacter</taxon>
    </lineage>
</organism>
<feature type="transmembrane region" description="Helical" evidence="7">
    <location>
        <begin position="227"/>
        <end position="247"/>
    </location>
</feature>
<feature type="transmembrane region" description="Helical" evidence="7">
    <location>
        <begin position="177"/>
        <end position="194"/>
    </location>
</feature>
<dbReference type="PANTHER" id="PTHR23513">
    <property type="entry name" value="INTEGRAL MEMBRANE EFFLUX PROTEIN-RELATED"/>
    <property type="match status" value="1"/>
</dbReference>
<dbReference type="SUPFAM" id="SSF103473">
    <property type="entry name" value="MFS general substrate transporter"/>
    <property type="match status" value="1"/>
</dbReference>
<dbReference type="GO" id="GO:0005886">
    <property type="term" value="C:plasma membrane"/>
    <property type="evidence" value="ECO:0007669"/>
    <property type="project" value="UniProtKB-SubCell"/>
</dbReference>
<evidence type="ECO:0000256" key="7">
    <source>
        <dbReference type="SAM" id="Phobius"/>
    </source>
</evidence>
<feature type="transmembrane region" description="Helical" evidence="7">
    <location>
        <begin position="259"/>
        <end position="276"/>
    </location>
</feature>
<feature type="transmembrane region" description="Helical" evidence="7">
    <location>
        <begin position="21"/>
        <end position="39"/>
    </location>
</feature>
<keyword evidence="3" id="KW-1003">Cell membrane</keyword>
<dbReference type="InterPro" id="IPR036259">
    <property type="entry name" value="MFS_trans_sf"/>
</dbReference>
<dbReference type="Gene3D" id="1.20.1250.20">
    <property type="entry name" value="MFS general substrate transporter like domains"/>
    <property type="match status" value="1"/>
</dbReference>
<keyword evidence="10" id="KW-1185">Reference proteome</keyword>
<feature type="transmembrane region" description="Helical" evidence="7">
    <location>
        <begin position="283"/>
        <end position="302"/>
    </location>
</feature>
<dbReference type="AlphaFoldDB" id="A0A8J3N082"/>
<feature type="transmembrane region" description="Helical" evidence="7">
    <location>
        <begin position="308"/>
        <end position="328"/>
    </location>
</feature>
<dbReference type="GO" id="GO:0022857">
    <property type="term" value="F:transmembrane transporter activity"/>
    <property type="evidence" value="ECO:0007669"/>
    <property type="project" value="InterPro"/>
</dbReference>
<evidence type="ECO:0000256" key="6">
    <source>
        <dbReference type="ARBA" id="ARBA00023136"/>
    </source>
</evidence>
<keyword evidence="2" id="KW-0813">Transport</keyword>
<feature type="transmembrane region" description="Helical" evidence="7">
    <location>
        <begin position="376"/>
        <end position="398"/>
    </location>
</feature>
<comment type="caution">
    <text evidence="9">The sequence shown here is derived from an EMBL/GenBank/DDBJ whole genome shotgun (WGS) entry which is preliminary data.</text>
</comment>
<keyword evidence="4 7" id="KW-0812">Transmembrane</keyword>
<keyword evidence="5 7" id="KW-1133">Transmembrane helix</keyword>
<feature type="transmembrane region" description="Helical" evidence="7">
    <location>
        <begin position="45"/>
        <end position="68"/>
    </location>
</feature>
<name>A0A8J3N082_9CHLR</name>
<dbReference type="Pfam" id="PF05977">
    <property type="entry name" value="MFS_3"/>
    <property type="match status" value="1"/>
</dbReference>
<protein>
    <submittedName>
        <fullName evidence="9">MFS transporter</fullName>
    </submittedName>
</protein>
<dbReference type="RefSeq" id="WP_220202146.1">
    <property type="nucleotide sequence ID" value="NZ_BNJK01000001.1"/>
</dbReference>
<feature type="domain" description="Major facilitator superfamily (MFS) profile" evidence="8">
    <location>
        <begin position="221"/>
        <end position="423"/>
    </location>
</feature>
<sequence>MEATHAGKLRSDFWKYWTGQTISNLGSSITLFALPLLVYKLTGSSINLGISTAANFLPYLLFGLLLGAWTDRVDRKRMMIFTDGARAVVIALIPILALSGSLNVWWIYAVGFVHSILTICFESGQFAAIPSLVNQDDLVTANGRIQASYSGASILGPLLAGALVTIMSLQMLMFLDAASFLLSALSLSLIATGFNQQQSQERKHIWHDVSEGLRYVLGHPVLRNISIMMALVNFTAVTVAAQIVLFAQERLHATDTQISILYAAGSIGVVVLSLAAGPLRKRWSFSTVALTALMIEGLLTVALAFTQWYWLGVLLWGIASGLGILFNINTSSLRQAIVPNHMLGRVMSIASVLAWSAIPVGSLLGGYAVGWTQNIVLVYAVIGIVMFLIPLCFSFTALGRANDYIQQATEQERTTDAAAPDKA</sequence>
<feature type="transmembrane region" description="Helical" evidence="7">
    <location>
        <begin position="349"/>
        <end position="370"/>
    </location>
</feature>
<dbReference type="CDD" id="cd06173">
    <property type="entry name" value="MFS_MefA_like"/>
    <property type="match status" value="1"/>
</dbReference>
<evidence type="ECO:0000313" key="10">
    <source>
        <dbReference type="Proteomes" id="UP000597444"/>
    </source>
</evidence>